<dbReference type="HOGENOM" id="CLU_029052_0_0_1"/>
<dbReference type="Proteomes" id="UP000009328">
    <property type="component" value="Unassembled WGS sequence"/>
</dbReference>
<dbReference type="InParanoid" id="K0KYE6"/>
<dbReference type="InterPro" id="IPR040151">
    <property type="entry name" value="Gfd2/YDR514C-like"/>
</dbReference>
<feature type="domain" description="Gfd2/YDR514C-like C-terminal" evidence="1">
    <location>
        <begin position="299"/>
        <end position="457"/>
    </location>
</feature>
<dbReference type="Pfam" id="PF21762">
    <property type="entry name" value="DEDDh_C"/>
    <property type="match status" value="1"/>
</dbReference>
<dbReference type="SUPFAM" id="SSF53098">
    <property type="entry name" value="Ribonuclease H-like"/>
    <property type="match status" value="1"/>
</dbReference>
<keyword evidence="3" id="KW-1185">Reference proteome</keyword>
<organism evidence="2 3">
    <name type="scientific">Wickerhamomyces ciferrii (strain ATCC 14091 / BCRC 22168 / CBS 111 / JCM 3599 / NBRC 0793 / NRRL Y-1031 F-60-10)</name>
    <name type="common">Yeast</name>
    <name type="synonym">Pichia ciferrii</name>
    <dbReference type="NCBI Taxonomy" id="1206466"/>
    <lineage>
        <taxon>Eukaryota</taxon>
        <taxon>Fungi</taxon>
        <taxon>Dikarya</taxon>
        <taxon>Ascomycota</taxon>
        <taxon>Saccharomycotina</taxon>
        <taxon>Saccharomycetes</taxon>
        <taxon>Phaffomycetales</taxon>
        <taxon>Wickerhamomycetaceae</taxon>
        <taxon>Wickerhamomyces</taxon>
    </lineage>
</organism>
<sequence length="535" mass="61793">MLCLQRRSQVILGHVVPKILTRFRSVDAIKTQENLIDDLDTEIADNVFEGEDDKLIFNEKEFETSVPLEYSKEFESRDYLKNLLVHRIQSHSYKETDSYIKELSKRSSTVTKTIHKIEKGTAIPTISKTKYDSMKRTYKDIKDKSVPFSDIIQVRDSIEPNGNQILNVNSIFKQNVDHEIIPSSNAEFYKTIYTFNGKKQKSSTKSKLSPFLKSLIEDIKKNFLLESNFGSSKIYKTKRKITEDYLNDLNNKRIKHPTLRFDDIFNELAEVLRIVNSGKVTLIGIDCEFNPFGEPKQIGIAIYHPPGSTSIFPDIKSFHIIIEEDHIHHNSGIGQSCCTFLAGNSLILKRKEAIKLLNVFIEIYFQNNSKSKSQNHQGAAFVCHGYEYDFEGLTKMGVSFPEKLTIIDTHQLYVCSHGIKASGTSTLSSINKRFNLLQSFAHNAGNDAYYSLMLLLRLSDPAFRKAQKLDDFIEDYKYEHQWTVDSLKMKEMGFFPKVFEERDPIQWNIYEFSPPKEMDDAEDAIKFAFNRQYKT</sequence>
<evidence type="ECO:0000259" key="1">
    <source>
        <dbReference type="Pfam" id="PF21762"/>
    </source>
</evidence>
<dbReference type="PANTHER" id="PTHR28083">
    <property type="entry name" value="GOOD FOR FULL DBP5 ACTIVITY PROTEIN 2"/>
    <property type="match status" value="1"/>
</dbReference>
<accession>K0KYE6</accession>
<comment type="caution">
    <text evidence="2">The sequence shown here is derived from an EMBL/GenBank/DDBJ whole genome shotgun (WGS) entry which is preliminary data.</text>
</comment>
<dbReference type="InterPro" id="IPR012337">
    <property type="entry name" value="RNaseH-like_sf"/>
</dbReference>
<dbReference type="GO" id="GO:0005634">
    <property type="term" value="C:nucleus"/>
    <property type="evidence" value="ECO:0007669"/>
    <property type="project" value="TreeGrafter"/>
</dbReference>
<proteinExistence type="predicted"/>
<dbReference type="PANTHER" id="PTHR28083:SF1">
    <property type="entry name" value="GOOD FOR FULL DBP5 ACTIVITY PROTEIN 2"/>
    <property type="match status" value="1"/>
</dbReference>
<name>K0KYE6_WICCF</name>
<dbReference type="AlphaFoldDB" id="K0KYE6"/>
<dbReference type="InterPro" id="IPR048519">
    <property type="entry name" value="Gfd2/YDR514C-like_C"/>
</dbReference>
<reference evidence="2 3" key="1">
    <citation type="journal article" date="2012" name="Eukaryot. Cell">
        <title>Draft genome sequence of Wickerhamomyces ciferrii NRRL Y-1031 F-60-10.</title>
        <authorList>
            <person name="Schneider J."/>
            <person name="Andrea H."/>
            <person name="Blom J."/>
            <person name="Jaenicke S."/>
            <person name="Ruckert C."/>
            <person name="Schorsch C."/>
            <person name="Szczepanowski R."/>
            <person name="Farwick M."/>
            <person name="Goesmann A."/>
            <person name="Puhler A."/>
            <person name="Schaffer S."/>
            <person name="Tauch A."/>
            <person name="Kohler T."/>
            <person name="Brinkrolf K."/>
        </authorList>
    </citation>
    <scope>NUCLEOTIDE SEQUENCE [LARGE SCALE GENOMIC DNA]</scope>
    <source>
        <strain evidence="3">ATCC 14091 / BCRC 22168 / CBS 111 / JCM 3599 / NBRC 0793 / NRRL Y-1031 F-60-10</strain>
    </source>
</reference>
<protein>
    <recommendedName>
        <fullName evidence="1">Gfd2/YDR514C-like C-terminal domain-containing protein</fullName>
    </recommendedName>
</protein>
<evidence type="ECO:0000313" key="2">
    <source>
        <dbReference type="EMBL" id="CCH46464.1"/>
    </source>
</evidence>
<dbReference type="STRING" id="1206466.K0KYE6"/>
<dbReference type="EMBL" id="CAIF01000246">
    <property type="protein sequence ID" value="CCH46464.1"/>
    <property type="molecule type" value="Genomic_DNA"/>
</dbReference>
<evidence type="ECO:0000313" key="3">
    <source>
        <dbReference type="Proteomes" id="UP000009328"/>
    </source>
</evidence>
<gene>
    <name evidence="2" type="ORF">BN7_6057</name>
</gene>